<feature type="domain" description="Reverse transcriptase" evidence="2">
    <location>
        <begin position="51"/>
        <end position="319"/>
    </location>
</feature>
<dbReference type="PANTHER" id="PTHR34047:SF8">
    <property type="entry name" value="PROTEIN YKFC"/>
    <property type="match status" value="1"/>
</dbReference>
<dbReference type="RefSeq" id="WP_105862236.1">
    <property type="nucleotide sequence ID" value="NZ_PUEJ01000004.1"/>
</dbReference>
<dbReference type="InterPro" id="IPR043502">
    <property type="entry name" value="DNA/RNA_pol_sf"/>
</dbReference>
<dbReference type="SUPFAM" id="SSF56672">
    <property type="entry name" value="DNA/RNA polymerases"/>
    <property type="match status" value="1"/>
</dbReference>
<evidence type="ECO:0000256" key="1">
    <source>
        <dbReference type="ARBA" id="ARBA00034120"/>
    </source>
</evidence>
<sequence length="438" mass="49428">MGSLFDKVRSEQNLFSAWRHVKRSALNSDNLEIRGFAAEFEYQHQKHLRRFACQLREDRFQFDAAKGVLKDKKKRVADGKDPRPIAIATLKNRVVQRAILQVLQPRLTRDIRNTETRYETAVDPKLGKINEINRSKFGVGGLLFPYGGVRPAITRITSSINAGSRYFFQSDIRAFFTKIPTKNVVEFVRRETGDDQLSDLFAEGLKIELSNKDELETYAKLFPSGGIGVAQGSSLSAFAGNVLLFELDHELNSETVTSVRYIDDILMVSSSVDELDKAISHAKRRLDEFGFSLYEPVSGSDKAARGECSNSFNFLGCTIQPNRCVPSARSLDNLRTSVASTLSASKHAINETIHSKKEFNRKMAQSAVLQTLGKKIFGWQKSFSFCTDTLPFKQLDEYIIAQISDYENFLLRKLAKIDSRTKMMILGIPSAEELHRLT</sequence>
<accession>A0A2S9QDB7</accession>
<dbReference type="PANTHER" id="PTHR34047">
    <property type="entry name" value="NUCLEAR INTRON MATURASE 1, MITOCHONDRIAL-RELATED"/>
    <property type="match status" value="1"/>
</dbReference>
<dbReference type="Proteomes" id="UP000237682">
    <property type="component" value="Unassembled WGS sequence"/>
</dbReference>
<gene>
    <name evidence="3" type="ORF">C5L14_11770</name>
</gene>
<dbReference type="AlphaFoldDB" id="A0A2S9QDB7"/>
<protein>
    <recommendedName>
        <fullName evidence="2">Reverse transcriptase domain-containing protein</fullName>
    </recommendedName>
</protein>
<comment type="caution">
    <text evidence="3">The sequence shown here is derived from an EMBL/GenBank/DDBJ whole genome shotgun (WGS) entry which is preliminary data.</text>
</comment>
<comment type="similarity">
    <text evidence="1">Belongs to the bacterial reverse transcriptase family.</text>
</comment>
<dbReference type="InterPro" id="IPR000477">
    <property type="entry name" value="RT_dom"/>
</dbReference>
<organism evidence="3 4">
    <name type="scientific">Labrys okinawensis</name>
    <dbReference type="NCBI Taxonomy" id="346911"/>
    <lineage>
        <taxon>Bacteria</taxon>
        <taxon>Pseudomonadati</taxon>
        <taxon>Pseudomonadota</taxon>
        <taxon>Alphaproteobacteria</taxon>
        <taxon>Hyphomicrobiales</taxon>
        <taxon>Xanthobacteraceae</taxon>
        <taxon>Labrys</taxon>
    </lineage>
</organism>
<evidence type="ECO:0000313" key="3">
    <source>
        <dbReference type="EMBL" id="PRH87300.1"/>
    </source>
</evidence>
<dbReference type="Pfam" id="PF00078">
    <property type="entry name" value="RVT_1"/>
    <property type="match status" value="1"/>
</dbReference>
<dbReference type="EMBL" id="PUEJ01000004">
    <property type="protein sequence ID" value="PRH87300.1"/>
    <property type="molecule type" value="Genomic_DNA"/>
</dbReference>
<evidence type="ECO:0000313" key="4">
    <source>
        <dbReference type="Proteomes" id="UP000237682"/>
    </source>
</evidence>
<dbReference type="PROSITE" id="PS50878">
    <property type="entry name" value="RT_POL"/>
    <property type="match status" value="1"/>
</dbReference>
<dbReference type="OrthoDB" id="9793236at2"/>
<proteinExistence type="inferred from homology"/>
<name>A0A2S9QDB7_9HYPH</name>
<keyword evidence="4" id="KW-1185">Reference proteome</keyword>
<evidence type="ECO:0000259" key="2">
    <source>
        <dbReference type="PROSITE" id="PS50878"/>
    </source>
</evidence>
<dbReference type="InterPro" id="IPR051083">
    <property type="entry name" value="GrpII_Intron_Splice-Mob/Def"/>
</dbReference>
<reference evidence="3 4" key="1">
    <citation type="submission" date="2018-02" db="EMBL/GenBank/DDBJ databases">
        <title>Whole genome sequencing of endophytic bacterium.</title>
        <authorList>
            <person name="Eedara R."/>
            <person name="Podile A.R."/>
        </authorList>
    </citation>
    <scope>NUCLEOTIDE SEQUENCE [LARGE SCALE GENOMIC DNA]</scope>
    <source>
        <strain evidence="3 4">RP1T</strain>
    </source>
</reference>